<dbReference type="EMBL" id="JAGGMR010000001">
    <property type="protein sequence ID" value="MBP2188622.1"/>
    <property type="molecule type" value="Genomic_DNA"/>
</dbReference>
<proteinExistence type="predicted"/>
<accession>A0ABS4QAD4</accession>
<evidence type="ECO:0000256" key="1">
    <source>
        <dbReference type="SAM" id="MobiDB-lite"/>
    </source>
</evidence>
<reference evidence="3 4" key="1">
    <citation type="submission" date="2021-03" db="EMBL/GenBank/DDBJ databases">
        <title>Sequencing the genomes of 1000 actinobacteria strains.</title>
        <authorList>
            <person name="Klenk H.-P."/>
        </authorList>
    </citation>
    <scope>NUCLEOTIDE SEQUENCE [LARGE SCALE GENOMIC DNA]</scope>
    <source>
        <strain evidence="3 4">DSM 45516</strain>
    </source>
</reference>
<feature type="compositionally biased region" description="Polar residues" evidence="1">
    <location>
        <begin position="37"/>
        <end position="49"/>
    </location>
</feature>
<evidence type="ECO:0000259" key="2">
    <source>
        <dbReference type="Pfam" id="PF13399"/>
    </source>
</evidence>
<organism evidence="3 4">
    <name type="scientific">Nocardia goodfellowii</name>
    <dbReference type="NCBI Taxonomy" id="882446"/>
    <lineage>
        <taxon>Bacteria</taxon>
        <taxon>Bacillati</taxon>
        <taxon>Actinomycetota</taxon>
        <taxon>Actinomycetes</taxon>
        <taxon>Mycobacteriales</taxon>
        <taxon>Nocardiaceae</taxon>
        <taxon>Nocardia</taxon>
    </lineage>
</organism>
<protein>
    <submittedName>
        <fullName evidence="3">Cytoskeletal protein RodZ</fullName>
    </submittedName>
</protein>
<gene>
    <name evidence="3" type="ORF">BJ987_001523</name>
</gene>
<feature type="compositionally biased region" description="Low complexity" evidence="1">
    <location>
        <begin position="57"/>
        <end position="98"/>
    </location>
</feature>
<evidence type="ECO:0000313" key="4">
    <source>
        <dbReference type="Proteomes" id="UP001519325"/>
    </source>
</evidence>
<dbReference type="Proteomes" id="UP001519325">
    <property type="component" value="Unassembled WGS sequence"/>
</dbReference>
<keyword evidence="4" id="KW-1185">Reference proteome</keyword>
<dbReference type="Pfam" id="PF13399">
    <property type="entry name" value="LytR_C"/>
    <property type="match status" value="1"/>
</dbReference>
<feature type="domain" description="LytR/CpsA/Psr regulator C-terminal" evidence="2">
    <location>
        <begin position="108"/>
        <end position="193"/>
    </location>
</feature>
<dbReference type="RefSeq" id="WP_209886119.1">
    <property type="nucleotide sequence ID" value="NZ_JAGGMR010000001.1"/>
</dbReference>
<dbReference type="InterPro" id="IPR027381">
    <property type="entry name" value="LytR/CpsA/Psr_C"/>
</dbReference>
<name>A0ABS4QAD4_9NOCA</name>
<sequence length="195" mass="18887">MSSPNPTSGGPPLRALAMVLIALAIVFAGLGAMSLSNSDSGTVAETPSSTPKPVPPATSAAPRTTVPSSAPATTTDVTSTTAPTTTAPVTTTPSTTAAAPAATVNRAVPVRVLNNSLVAGLAANTAAELTANGWTNVSAGNYAGGTIAKSTVYYGNTAGEKEAAVQIANELGVSAQPKAAGIDSGTGVIVILTGN</sequence>
<dbReference type="Gene3D" id="3.30.70.2390">
    <property type="match status" value="1"/>
</dbReference>
<feature type="region of interest" description="Disordered" evidence="1">
    <location>
        <begin position="37"/>
        <end position="98"/>
    </location>
</feature>
<comment type="caution">
    <text evidence="3">The sequence shown here is derived from an EMBL/GenBank/DDBJ whole genome shotgun (WGS) entry which is preliminary data.</text>
</comment>
<evidence type="ECO:0000313" key="3">
    <source>
        <dbReference type="EMBL" id="MBP2188622.1"/>
    </source>
</evidence>